<dbReference type="Proteomes" id="UP000215914">
    <property type="component" value="Chromosome 2"/>
</dbReference>
<dbReference type="InParanoid" id="A0A251VGM5"/>
<name>A0A251VGM5_HELAN</name>
<organism evidence="1 2">
    <name type="scientific">Helianthus annuus</name>
    <name type="common">Common sunflower</name>
    <dbReference type="NCBI Taxonomy" id="4232"/>
    <lineage>
        <taxon>Eukaryota</taxon>
        <taxon>Viridiplantae</taxon>
        <taxon>Streptophyta</taxon>
        <taxon>Embryophyta</taxon>
        <taxon>Tracheophyta</taxon>
        <taxon>Spermatophyta</taxon>
        <taxon>Magnoliopsida</taxon>
        <taxon>eudicotyledons</taxon>
        <taxon>Gunneridae</taxon>
        <taxon>Pentapetalae</taxon>
        <taxon>asterids</taxon>
        <taxon>campanulids</taxon>
        <taxon>Asterales</taxon>
        <taxon>Asteraceae</taxon>
        <taxon>Asteroideae</taxon>
        <taxon>Heliantheae alliance</taxon>
        <taxon>Heliantheae</taxon>
        <taxon>Helianthus</taxon>
    </lineage>
</organism>
<protein>
    <submittedName>
        <fullName evidence="1">Uncharacterized protein</fullName>
    </submittedName>
</protein>
<dbReference type="AlphaFoldDB" id="A0A251VGM5"/>
<evidence type="ECO:0000313" key="2">
    <source>
        <dbReference type="Proteomes" id="UP000215914"/>
    </source>
</evidence>
<proteinExistence type="predicted"/>
<keyword evidence="2" id="KW-1185">Reference proteome</keyword>
<reference evidence="2" key="1">
    <citation type="journal article" date="2017" name="Nature">
        <title>The sunflower genome provides insights into oil metabolism, flowering and Asterid evolution.</title>
        <authorList>
            <person name="Badouin H."/>
            <person name="Gouzy J."/>
            <person name="Grassa C.J."/>
            <person name="Murat F."/>
            <person name="Staton S.E."/>
            <person name="Cottret L."/>
            <person name="Lelandais-Briere C."/>
            <person name="Owens G.L."/>
            <person name="Carrere S."/>
            <person name="Mayjonade B."/>
            <person name="Legrand L."/>
            <person name="Gill N."/>
            <person name="Kane N.C."/>
            <person name="Bowers J.E."/>
            <person name="Hubner S."/>
            <person name="Bellec A."/>
            <person name="Berard A."/>
            <person name="Berges H."/>
            <person name="Blanchet N."/>
            <person name="Boniface M.C."/>
            <person name="Brunel D."/>
            <person name="Catrice O."/>
            <person name="Chaidir N."/>
            <person name="Claudel C."/>
            <person name="Donnadieu C."/>
            <person name="Faraut T."/>
            <person name="Fievet G."/>
            <person name="Helmstetter N."/>
            <person name="King M."/>
            <person name="Knapp S.J."/>
            <person name="Lai Z."/>
            <person name="Le Paslier M.C."/>
            <person name="Lippi Y."/>
            <person name="Lorenzon L."/>
            <person name="Mandel J.R."/>
            <person name="Marage G."/>
            <person name="Marchand G."/>
            <person name="Marquand E."/>
            <person name="Bret-Mestries E."/>
            <person name="Morien E."/>
            <person name="Nambeesan S."/>
            <person name="Nguyen T."/>
            <person name="Pegot-Espagnet P."/>
            <person name="Pouilly N."/>
            <person name="Raftis F."/>
            <person name="Sallet E."/>
            <person name="Schiex T."/>
            <person name="Thomas J."/>
            <person name="Vandecasteele C."/>
            <person name="Vares D."/>
            <person name="Vear F."/>
            <person name="Vautrin S."/>
            <person name="Crespi M."/>
            <person name="Mangin B."/>
            <person name="Burke J.M."/>
            <person name="Salse J."/>
            <person name="Munos S."/>
            <person name="Vincourt P."/>
            <person name="Rieseberg L.H."/>
            <person name="Langlade N.B."/>
        </authorList>
    </citation>
    <scope>NUCLEOTIDE SEQUENCE [LARGE SCALE GENOMIC DNA]</scope>
    <source>
        <strain evidence="2">cv. SF193</strain>
    </source>
</reference>
<sequence length="69" mass="8565">MSLRACRFVLHLMSYSFRWWIDQLNVVCRYVHISLYITYYDLTTRLGSFIWLGNLREMVTSRNFHFYFL</sequence>
<gene>
    <name evidence="1" type="ORF">HannXRQ_Chr02g0043851</name>
</gene>
<evidence type="ECO:0000313" key="1">
    <source>
        <dbReference type="EMBL" id="OTG34266.1"/>
    </source>
</evidence>
<accession>A0A251VGM5</accession>
<dbReference type="EMBL" id="CM007891">
    <property type="protein sequence ID" value="OTG34266.1"/>
    <property type="molecule type" value="Genomic_DNA"/>
</dbReference>